<protein>
    <recommendedName>
        <fullName evidence="2">Reverse transcriptase domain-containing protein</fullName>
    </recommendedName>
</protein>
<dbReference type="AlphaFoldDB" id="A0A6L2MVB8"/>
<dbReference type="SUPFAM" id="SSF56672">
    <property type="entry name" value="DNA/RNA polymerases"/>
    <property type="match status" value="1"/>
</dbReference>
<accession>A0A6L2MVB8</accession>
<feature type="region of interest" description="Disordered" evidence="1">
    <location>
        <begin position="195"/>
        <end position="270"/>
    </location>
</feature>
<organism evidence="3">
    <name type="scientific">Tanacetum cinerariifolium</name>
    <name type="common">Dalmatian daisy</name>
    <name type="synonym">Chrysanthemum cinerariifolium</name>
    <dbReference type="NCBI Taxonomy" id="118510"/>
    <lineage>
        <taxon>Eukaryota</taxon>
        <taxon>Viridiplantae</taxon>
        <taxon>Streptophyta</taxon>
        <taxon>Embryophyta</taxon>
        <taxon>Tracheophyta</taxon>
        <taxon>Spermatophyta</taxon>
        <taxon>Magnoliopsida</taxon>
        <taxon>eudicotyledons</taxon>
        <taxon>Gunneridae</taxon>
        <taxon>Pentapetalae</taxon>
        <taxon>asterids</taxon>
        <taxon>campanulids</taxon>
        <taxon>Asterales</taxon>
        <taxon>Asteraceae</taxon>
        <taxon>Asteroideae</taxon>
        <taxon>Anthemideae</taxon>
        <taxon>Anthemidinae</taxon>
        <taxon>Tanacetum</taxon>
    </lineage>
</organism>
<feature type="region of interest" description="Disordered" evidence="1">
    <location>
        <begin position="1"/>
        <end position="45"/>
    </location>
</feature>
<gene>
    <name evidence="3" type="ORF">Tci_049811</name>
</gene>
<dbReference type="InterPro" id="IPR043502">
    <property type="entry name" value="DNA/RNA_pol_sf"/>
</dbReference>
<feature type="compositionally biased region" description="Basic and acidic residues" evidence="1">
    <location>
        <begin position="210"/>
        <end position="219"/>
    </location>
</feature>
<dbReference type="PANTHER" id="PTHR33116:SF84">
    <property type="entry name" value="RNA-DIRECTED DNA POLYMERASE"/>
    <property type="match status" value="1"/>
</dbReference>
<feature type="domain" description="Reverse transcriptase" evidence="2">
    <location>
        <begin position="490"/>
        <end position="705"/>
    </location>
</feature>
<dbReference type="Pfam" id="PF00078">
    <property type="entry name" value="RVT_1"/>
    <property type="match status" value="1"/>
</dbReference>
<proteinExistence type="predicted"/>
<sequence>MSNQRHNEKRQTRVSSKHVDSDYGTVNVRTRKNKNKKNLSTDGDCSKGLEGKINDRVVNVEESQTEVNMEIVKIVEEEQDPSVSLDKAEPSKLPLRVKLRNLPLEAWSSNGISAVASRLGNPLIMDQITTSMCKLGIGRLGFARVLVDVEAGKGLPEKIKIVYKNKEGMITVKKFMEMHREELKKKHDNNDFEQVKHMKRGWKKVNPNEGNKKENEVAKNKSVMYKPVEKGVSNVGVVTRNEKGETQTNEEDSPNASRNGGSQSQDSGGKLKFGMLETKNLKKAREGDGLGVLKKLDKVMVNEEFMKKYALAHVNFNPYLVSDHSQAVVVIPKSMKKKKKAFKFANYVVDKKDFIHTVKREWKLHIDGVLMFQLVKKLKNLKSHLKKLNWQDGNLFEKVEDLKNDLLNIQKKIDEDPHDKVLRDREVSYDVKDINEYRSLFSNKIIEDEALVMVKVVTFKEIKDALFNIWDIKLLDLMDTLLCFLKRLERPIACCNVVYKCISKVITGRIKQVLGKKGGPKRVDFKIDIQKAYDTVNCCFLESLLTHFGFPGNMINWIMMCVKNASFTINVNSENCGFFKRGKGLRQEDPMFPYLFTLVMECFALMMARNVKRSPKFQYHYGCRSIKITHVCFANDLLVLCHGDPVLIKVVRDSIDEFGEFSGLLPNFSKSTIFFGSVNNEIQEDIMRFMPFEKGKLLMKYLGVSLITKRLGIKNSAIKEINSLLMGFLRCNGELSKGKAKIAWKKICKPKSHGGLGLKDLEEVNAEINDSWGWKNLLDIRDEVKKNIWIVSNRSIYSARLSRDLMVADMINNDAWQWPNEWKNEFPSIVQILVPSLDETKDDWLVWKNKDDKECKFSFRDVYKDMRFQSTEIKWAKLI</sequence>
<evidence type="ECO:0000259" key="2">
    <source>
        <dbReference type="Pfam" id="PF00078"/>
    </source>
</evidence>
<feature type="compositionally biased region" description="Basic and acidic residues" evidence="1">
    <location>
        <begin position="1"/>
        <end position="21"/>
    </location>
</feature>
<evidence type="ECO:0000313" key="3">
    <source>
        <dbReference type="EMBL" id="GEU77833.1"/>
    </source>
</evidence>
<dbReference type="PANTHER" id="PTHR33116">
    <property type="entry name" value="REVERSE TRANSCRIPTASE ZINC-BINDING DOMAIN-CONTAINING PROTEIN-RELATED-RELATED"/>
    <property type="match status" value="1"/>
</dbReference>
<evidence type="ECO:0000256" key="1">
    <source>
        <dbReference type="SAM" id="MobiDB-lite"/>
    </source>
</evidence>
<dbReference type="InterPro" id="IPR000477">
    <property type="entry name" value="RT_dom"/>
</dbReference>
<dbReference type="EMBL" id="BKCJ010007553">
    <property type="protein sequence ID" value="GEU77833.1"/>
    <property type="molecule type" value="Genomic_DNA"/>
</dbReference>
<name>A0A6L2MVB8_TANCI</name>
<feature type="compositionally biased region" description="Polar residues" evidence="1">
    <location>
        <begin position="254"/>
        <end position="267"/>
    </location>
</feature>
<reference evidence="3" key="1">
    <citation type="journal article" date="2019" name="Sci. Rep.">
        <title>Draft genome of Tanacetum cinerariifolium, the natural source of mosquito coil.</title>
        <authorList>
            <person name="Yamashiro T."/>
            <person name="Shiraishi A."/>
            <person name="Satake H."/>
            <person name="Nakayama K."/>
        </authorList>
    </citation>
    <scope>NUCLEOTIDE SEQUENCE</scope>
</reference>
<comment type="caution">
    <text evidence="3">The sequence shown here is derived from an EMBL/GenBank/DDBJ whole genome shotgun (WGS) entry which is preliminary data.</text>
</comment>